<feature type="compositionally biased region" description="Pro residues" evidence="1">
    <location>
        <begin position="100"/>
        <end position="114"/>
    </location>
</feature>
<sequence>MIGAGTVGLGTTEAAAQEDPPPISSQEQAVAAVTAGRAQVAAGQAQLTAGQDQITAGQAQITAGQAQITAGQAQITAGQAQITAGQAQITAGLDWLAAHPPAPGVPPDPGPDPEPAPEPEPEPGPGPDPGATTAAARHGWGTPIPLGSDEFDYTGPPSPEKWVAAAECWPGHDGNGRRCASRSTVRDGRLIQTGLANGDTGWLGSRLDQRYGRWEMRVRSSDTGTAAHRYHPVLIIWPSSNRWPQDGEYDFLENDSPGAPCAEAFIHYPHAPGPVQQEFARESDCGAPLSEWHNVAVEWTPQHVRGFIDGVEWFRFSGGAGPGRSDIQGMPSGALKIQLDGFHGTGPYRPAQLEVDWVRSYALDG</sequence>
<dbReference type="SUPFAM" id="SSF49899">
    <property type="entry name" value="Concanavalin A-like lectins/glucanases"/>
    <property type="match status" value="1"/>
</dbReference>
<comment type="caution">
    <text evidence="3">The sequence shown here is derived from an EMBL/GenBank/DDBJ whole genome shotgun (WGS) entry which is preliminary data.</text>
</comment>
<accession>A0ABN1XG38</accession>
<dbReference type="Gene3D" id="2.60.120.200">
    <property type="match status" value="1"/>
</dbReference>
<dbReference type="PROSITE" id="PS51762">
    <property type="entry name" value="GH16_2"/>
    <property type="match status" value="1"/>
</dbReference>
<dbReference type="EMBL" id="BAAAJK010000001">
    <property type="protein sequence ID" value="GAA1378714.1"/>
    <property type="molecule type" value="Genomic_DNA"/>
</dbReference>
<dbReference type="InterPro" id="IPR000757">
    <property type="entry name" value="Beta-glucanase-like"/>
</dbReference>
<name>A0ABN1XG38_9PSEU</name>
<evidence type="ECO:0000256" key="1">
    <source>
        <dbReference type="SAM" id="MobiDB-lite"/>
    </source>
</evidence>
<keyword evidence="4" id="KW-1185">Reference proteome</keyword>
<evidence type="ECO:0000313" key="4">
    <source>
        <dbReference type="Proteomes" id="UP001501414"/>
    </source>
</evidence>
<proteinExistence type="predicted"/>
<dbReference type="CDD" id="cd00413">
    <property type="entry name" value="Glyco_hydrolase_16"/>
    <property type="match status" value="1"/>
</dbReference>
<evidence type="ECO:0000259" key="2">
    <source>
        <dbReference type="PROSITE" id="PS51762"/>
    </source>
</evidence>
<feature type="region of interest" description="Disordered" evidence="1">
    <location>
        <begin position="1"/>
        <end position="30"/>
    </location>
</feature>
<gene>
    <name evidence="3" type="ORF">GCM10009613_00270</name>
</gene>
<protein>
    <recommendedName>
        <fullName evidence="2">GH16 domain-containing protein</fullName>
    </recommendedName>
</protein>
<organism evidence="3 4">
    <name type="scientific">Pseudonocardia kongjuensis</name>
    <dbReference type="NCBI Taxonomy" id="102227"/>
    <lineage>
        <taxon>Bacteria</taxon>
        <taxon>Bacillati</taxon>
        <taxon>Actinomycetota</taxon>
        <taxon>Actinomycetes</taxon>
        <taxon>Pseudonocardiales</taxon>
        <taxon>Pseudonocardiaceae</taxon>
        <taxon>Pseudonocardia</taxon>
    </lineage>
</organism>
<feature type="domain" description="GH16" evidence="2">
    <location>
        <begin position="137"/>
        <end position="365"/>
    </location>
</feature>
<feature type="region of interest" description="Disordered" evidence="1">
    <location>
        <begin position="97"/>
        <end position="157"/>
    </location>
</feature>
<dbReference type="InterPro" id="IPR013320">
    <property type="entry name" value="ConA-like_dom_sf"/>
</dbReference>
<reference evidence="3 4" key="1">
    <citation type="journal article" date="2019" name="Int. J. Syst. Evol. Microbiol.">
        <title>The Global Catalogue of Microorganisms (GCM) 10K type strain sequencing project: providing services to taxonomists for standard genome sequencing and annotation.</title>
        <authorList>
            <consortium name="The Broad Institute Genomics Platform"/>
            <consortium name="The Broad Institute Genome Sequencing Center for Infectious Disease"/>
            <person name="Wu L."/>
            <person name="Ma J."/>
        </authorList>
    </citation>
    <scope>NUCLEOTIDE SEQUENCE [LARGE SCALE GENOMIC DNA]</scope>
    <source>
        <strain evidence="3 4">JCM 11896</strain>
    </source>
</reference>
<dbReference type="Proteomes" id="UP001501414">
    <property type="component" value="Unassembled WGS sequence"/>
</dbReference>
<evidence type="ECO:0000313" key="3">
    <source>
        <dbReference type="EMBL" id="GAA1378714.1"/>
    </source>
</evidence>